<evidence type="ECO:0000313" key="3">
    <source>
        <dbReference type="EMBL" id="GIO52851.1"/>
    </source>
</evidence>
<keyword evidence="4" id="KW-1185">Reference proteome</keyword>
<name>A0ABQ4L924_9BACL</name>
<organism evidence="3 4">
    <name type="scientific">Paenibacillus cineris</name>
    <dbReference type="NCBI Taxonomy" id="237530"/>
    <lineage>
        <taxon>Bacteria</taxon>
        <taxon>Bacillati</taxon>
        <taxon>Bacillota</taxon>
        <taxon>Bacilli</taxon>
        <taxon>Bacillales</taxon>
        <taxon>Paenibacillaceae</taxon>
        <taxon>Paenibacillus</taxon>
    </lineage>
</organism>
<evidence type="ECO:0000313" key="4">
    <source>
        <dbReference type="Proteomes" id="UP000676601"/>
    </source>
</evidence>
<dbReference type="Gene3D" id="3.40.50.1820">
    <property type="entry name" value="alpha/beta hydrolase"/>
    <property type="match status" value="1"/>
</dbReference>
<dbReference type="GO" id="GO:0016787">
    <property type="term" value="F:hydrolase activity"/>
    <property type="evidence" value="ECO:0007669"/>
    <property type="project" value="UniProtKB-KW"/>
</dbReference>
<dbReference type="InterPro" id="IPR050266">
    <property type="entry name" value="AB_hydrolase_sf"/>
</dbReference>
<dbReference type="PANTHER" id="PTHR43798:SF31">
    <property type="entry name" value="AB HYDROLASE SUPERFAMILY PROTEIN YCLE"/>
    <property type="match status" value="1"/>
</dbReference>
<dbReference type="InterPro" id="IPR029058">
    <property type="entry name" value="AB_hydrolase_fold"/>
</dbReference>
<evidence type="ECO:0000256" key="1">
    <source>
        <dbReference type="ARBA" id="ARBA00022801"/>
    </source>
</evidence>
<dbReference type="Pfam" id="PF12697">
    <property type="entry name" value="Abhydrolase_6"/>
    <property type="match status" value="1"/>
</dbReference>
<dbReference type="PRINTS" id="PR00111">
    <property type="entry name" value="ABHYDROLASE"/>
</dbReference>
<evidence type="ECO:0000259" key="2">
    <source>
        <dbReference type="Pfam" id="PF12697"/>
    </source>
</evidence>
<dbReference type="PANTHER" id="PTHR43798">
    <property type="entry name" value="MONOACYLGLYCEROL LIPASE"/>
    <property type="match status" value="1"/>
</dbReference>
<comment type="caution">
    <text evidence="3">The sequence shown here is derived from an EMBL/GenBank/DDBJ whole genome shotgun (WGS) entry which is preliminary data.</text>
</comment>
<gene>
    <name evidence="3" type="ORF">J21TS7_11690</name>
</gene>
<feature type="domain" description="AB hydrolase-1" evidence="2">
    <location>
        <begin position="40"/>
        <end position="275"/>
    </location>
</feature>
<accession>A0ABQ4L924</accession>
<proteinExistence type="predicted"/>
<dbReference type="EMBL" id="BORU01000001">
    <property type="protein sequence ID" value="GIO52851.1"/>
    <property type="molecule type" value="Genomic_DNA"/>
</dbReference>
<dbReference type="SUPFAM" id="SSF53474">
    <property type="entry name" value="alpha/beta-Hydrolases"/>
    <property type="match status" value="1"/>
</dbReference>
<dbReference type="RefSeq" id="WP_212983051.1">
    <property type="nucleotide sequence ID" value="NZ_BORU01000001.1"/>
</dbReference>
<sequence>MTFDKQMLNHLRQPVSFTVTGGGGVKLHVEESGNVHGRPLLFLHGGSQCSLCWKKQIHSELALDYRLVTMDFRGHGQSDKPAQGYADGRLWAEDIHAVIRELGLIQPVLVGWSFAGIPLLDYIREYGENEIGGVLFAGALTRLGKEALTADMGSDTLNMSASLFSDEPMVRINSLEQWLEQSVFYHTLTREEHYLFLGSNVVVPAFVHQGIFNRQITNDDVLSSMTKPVRITHGAQDCTVKLEASRRTAEIIPHSRVSLYEEAGHAVFWDQPERFNLELKEFVDSIGPS</sequence>
<protein>
    <submittedName>
        <fullName evidence="3">Alpha/beta hydrolase</fullName>
    </submittedName>
</protein>
<reference evidence="3 4" key="1">
    <citation type="submission" date="2021-03" db="EMBL/GenBank/DDBJ databases">
        <title>Antimicrobial resistance genes in bacteria isolated from Japanese honey, and their potential for conferring macrolide and lincosamide resistance in the American foulbrood pathogen Paenibacillus larvae.</title>
        <authorList>
            <person name="Okamoto M."/>
            <person name="Kumagai M."/>
            <person name="Kanamori H."/>
            <person name="Takamatsu D."/>
        </authorList>
    </citation>
    <scope>NUCLEOTIDE SEQUENCE [LARGE SCALE GENOMIC DNA]</scope>
    <source>
        <strain evidence="3 4">J21TS7</strain>
    </source>
</reference>
<dbReference type="InterPro" id="IPR000073">
    <property type="entry name" value="AB_hydrolase_1"/>
</dbReference>
<keyword evidence="1 3" id="KW-0378">Hydrolase</keyword>
<dbReference type="Proteomes" id="UP000676601">
    <property type="component" value="Unassembled WGS sequence"/>
</dbReference>